<dbReference type="Pfam" id="PF00106">
    <property type="entry name" value="adh_short"/>
    <property type="match status" value="1"/>
</dbReference>
<organism evidence="3 4">
    <name type="scientific">Novosphingobium aerophilum</name>
    <dbReference type="NCBI Taxonomy" id="2839843"/>
    <lineage>
        <taxon>Bacteria</taxon>
        <taxon>Pseudomonadati</taxon>
        <taxon>Pseudomonadota</taxon>
        <taxon>Alphaproteobacteria</taxon>
        <taxon>Sphingomonadales</taxon>
        <taxon>Sphingomonadaceae</taxon>
        <taxon>Novosphingobium</taxon>
    </lineage>
</organism>
<protein>
    <submittedName>
        <fullName evidence="3">SDR family NAD(P)-dependent oxidoreductase</fullName>
    </submittedName>
</protein>
<keyword evidence="2" id="KW-0560">Oxidoreductase</keyword>
<dbReference type="InterPro" id="IPR036291">
    <property type="entry name" value="NAD(P)-bd_dom_sf"/>
</dbReference>
<dbReference type="PANTHER" id="PTHR43899:SF13">
    <property type="entry name" value="RH59310P"/>
    <property type="match status" value="1"/>
</dbReference>
<dbReference type="Proteomes" id="UP000520156">
    <property type="component" value="Unassembled WGS sequence"/>
</dbReference>
<name>A0A7X1F4U9_9SPHN</name>
<proteinExistence type="inferred from homology"/>
<evidence type="ECO:0000313" key="4">
    <source>
        <dbReference type="Proteomes" id="UP000520156"/>
    </source>
</evidence>
<dbReference type="SUPFAM" id="SSF51735">
    <property type="entry name" value="NAD(P)-binding Rossmann-fold domains"/>
    <property type="match status" value="1"/>
</dbReference>
<evidence type="ECO:0000313" key="3">
    <source>
        <dbReference type="EMBL" id="MBC2650368.1"/>
    </source>
</evidence>
<dbReference type="InterPro" id="IPR002347">
    <property type="entry name" value="SDR_fam"/>
</dbReference>
<accession>A0A7X1F4U9</accession>
<comment type="similarity">
    <text evidence="1">Belongs to the short-chain dehydrogenases/reductases (SDR) family.</text>
</comment>
<dbReference type="GO" id="GO:0016491">
    <property type="term" value="F:oxidoreductase activity"/>
    <property type="evidence" value="ECO:0007669"/>
    <property type="project" value="UniProtKB-KW"/>
</dbReference>
<dbReference type="PANTHER" id="PTHR43899">
    <property type="entry name" value="RH59310P"/>
    <property type="match status" value="1"/>
</dbReference>
<gene>
    <name evidence="3" type="ORF">H7F49_01455</name>
</gene>
<evidence type="ECO:0000256" key="1">
    <source>
        <dbReference type="ARBA" id="ARBA00006484"/>
    </source>
</evidence>
<sequence length="265" mass="27532">MTLAERCGPWAVIPGGSEGVGAVFADRLAAAGINLVLVARTATRLEATAAALRAAHGVEVRTLALDLSTEEAAGTIARATEGLDVGMLVYNAGSAGGPVSLIDQAPEAALANIRLNVFGQTLLAQHYARGMVARGRGAIILVGSLGAIAGCKNLAVYSAVKSYTQTFAEGLWAELSPHGIDVAALMIGRTRTPALERTELHANTGVPAAEPEEVVDFALANLGEGPVLVPPDHLPSFQAMRAMPRRKAVEIMTRSLEPQTRDLLA</sequence>
<dbReference type="InterPro" id="IPR051019">
    <property type="entry name" value="VLCFA-Steroid_DH"/>
</dbReference>
<dbReference type="RefSeq" id="WP_185681768.1">
    <property type="nucleotide sequence ID" value="NZ_JACLAU010000001.1"/>
</dbReference>
<evidence type="ECO:0000256" key="2">
    <source>
        <dbReference type="ARBA" id="ARBA00023002"/>
    </source>
</evidence>
<dbReference type="PIRSF" id="PIRSF000126">
    <property type="entry name" value="11-beta-HSD1"/>
    <property type="match status" value="1"/>
</dbReference>
<dbReference type="PRINTS" id="PR00081">
    <property type="entry name" value="GDHRDH"/>
</dbReference>
<dbReference type="EMBL" id="JACLAU010000001">
    <property type="protein sequence ID" value="MBC2650368.1"/>
    <property type="molecule type" value="Genomic_DNA"/>
</dbReference>
<dbReference type="Gene3D" id="3.40.50.720">
    <property type="entry name" value="NAD(P)-binding Rossmann-like Domain"/>
    <property type="match status" value="1"/>
</dbReference>
<dbReference type="AlphaFoldDB" id="A0A7X1F4U9"/>
<keyword evidence="4" id="KW-1185">Reference proteome</keyword>
<reference evidence="3 4" key="1">
    <citation type="submission" date="2020-08" db="EMBL/GenBank/DDBJ databases">
        <title>The genome sequence of Novosphingobium flavum 4Y4.</title>
        <authorList>
            <person name="Liu Y."/>
        </authorList>
    </citation>
    <scope>NUCLEOTIDE SEQUENCE [LARGE SCALE GENOMIC DNA]</scope>
    <source>
        <strain evidence="3 4">4Y4</strain>
    </source>
</reference>
<comment type="caution">
    <text evidence="3">The sequence shown here is derived from an EMBL/GenBank/DDBJ whole genome shotgun (WGS) entry which is preliminary data.</text>
</comment>